<evidence type="ECO:0000313" key="3">
    <source>
        <dbReference type="Proteomes" id="UP001140949"/>
    </source>
</evidence>
<name>A0AAX6GT30_IRIPA</name>
<organism evidence="2 3">
    <name type="scientific">Iris pallida</name>
    <name type="common">Sweet iris</name>
    <dbReference type="NCBI Taxonomy" id="29817"/>
    <lineage>
        <taxon>Eukaryota</taxon>
        <taxon>Viridiplantae</taxon>
        <taxon>Streptophyta</taxon>
        <taxon>Embryophyta</taxon>
        <taxon>Tracheophyta</taxon>
        <taxon>Spermatophyta</taxon>
        <taxon>Magnoliopsida</taxon>
        <taxon>Liliopsida</taxon>
        <taxon>Asparagales</taxon>
        <taxon>Iridaceae</taxon>
        <taxon>Iridoideae</taxon>
        <taxon>Irideae</taxon>
        <taxon>Iris</taxon>
    </lineage>
</organism>
<protein>
    <submittedName>
        <fullName evidence="2">Uncharacterized protein</fullName>
    </submittedName>
</protein>
<dbReference type="EMBL" id="JANAVB010016250">
    <property type="protein sequence ID" value="KAJ6831879.1"/>
    <property type="molecule type" value="Genomic_DNA"/>
</dbReference>
<dbReference type="EMBL" id="JANAVB010025196">
    <property type="protein sequence ID" value="KAJ6821043.1"/>
    <property type="molecule type" value="Genomic_DNA"/>
</dbReference>
<evidence type="ECO:0000313" key="1">
    <source>
        <dbReference type="EMBL" id="KAJ6821043.1"/>
    </source>
</evidence>
<reference evidence="2" key="2">
    <citation type="submission" date="2023-04" db="EMBL/GenBank/DDBJ databases">
        <authorList>
            <person name="Bruccoleri R.E."/>
            <person name="Oakeley E.J."/>
            <person name="Faust A.-M."/>
            <person name="Dessus-Babus S."/>
            <person name="Altorfer M."/>
            <person name="Burckhardt D."/>
            <person name="Oertli M."/>
            <person name="Naumann U."/>
            <person name="Petersen F."/>
            <person name="Wong J."/>
        </authorList>
    </citation>
    <scope>NUCLEOTIDE SEQUENCE</scope>
    <source>
        <strain evidence="2">GSM-AAB239-AS_SAM_17_03QT</strain>
        <tissue evidence="2">Leaf</tissue>
    </source>
</reference>
<comment type="caution">
    <text evidence="2">The sequence shown here is derived from an EMBL/GenBank/DDBJ whole genome shotgun (WGS) entry which is preliminary data.</text>
</comment>
<proteinExistence type="predicted"/>
<sequence length="95" mass="11100">MYHLVGYFDRPRRFLVDCSQDTVLLKSVDASHAIGDTDALVYIFWTVCADYCINLILEILESMDHVKMVLDEAKTITRFLYSDELLLELMRKHIV</sequence>
<gene>
    <name evidence="2" type="ORF">M6B38_347045</name>
    <name evidence="1" type="ORF">M6B38_394945</name>
</gene>
<reference evidence="2" key="1">
    <citation type="journal article" date="2023" name="GigaByte">
        <title>Genome assembly of the bearded iris, Iris pallida Lam.</title>
        <authorList>
            <person name="Bruccoleri R.E."/>
            <person name="Oakeley E.J."/>
            <person name="Faust A.M.E."/>
            <person name="Altorfer M."/>
            <person name="Dessus-Babus S."/>
            <person name="Burckhardt D."/>
            <person name="Oertli M."/>
            <person name="Naumann U."/>
            <person name="Petersen F."/>
            <person name="Wong J."/>
        </authorList>
    </citation>
    <scope>NUCLEOTIDE SEQUENCE</scope>
    <source>
        <strain evidence="2">GSM-AAB239-AS_SAM_17_03QT</strain>
    </source>
</reference>
<dbReference type="Proteomes" id="UP001140949">
    <property type="component" value="Unassembled WGS sequence"/>
</dbReference>
<accession>A0AAX6GT30</accession>
<dbReference type="AlphaFoldDB" id="A0AAX6GT30"/>
<keyword evidence="3" id="KW-1185">Reference proteome</keyword>
<evidence type="ECO:0000313" key="2">
    <source>
        <dbReference type="EMBL" id="KAJ6831879.1"/>
    </source>
</evidence>